<dbReference type="EMBL" id="VYZN01000002">
    <property type="protein sequence ID" value="KAE9544218.1"/>
    <property type="molecule type" value="Genomic_DNA"/>
</dbReference>
<feature type="compositionally biased region" description="Basic and acidic residues" evidence="6">
    <location>
        <begin position="329"/>
        <end position="344"/>
    </location>
</feature>
<keyword evidence="5" id="KW-0175">Coiled coil</keyword>
<dbReference type="GO" id="GO:0003839">
    <property type="term" value="F:gamma-glutamylcyclotransferase activity"/>
    <property type="evidence" value="ECO:0007669"/>
    <property type="project" value="UniProtKB-EC"/>
</dbReference>
<keyword evidence="2" id="KW-0456">Lyase</keyword>
<gene>
    <name evidence="7" type="ORF">AGLY_001397</name>
</gene>
<evidence type="ECO:0000256" key="3">
    <source>
        <dbReference type="PIRSR" id="PIRSR617939-1"/>
    </source>
</evidence>
<dbReference type="Gene3D" id="3.10.490.10">
    <property type="entry name" value="Gamma-glutamyl cyclotransferase-like"/>
    <property type="match status" value="1"/>
</dbReference>
<dbReference type="EC" id="4.3.2.9" evidence="1"/>
<accession>A0A6G0U526</accession>
<reference evidence="7 8" key="1">
    <citation type="submission" date="2019-08" db="EMBL/GenBank/DDBJ databases">
        <title>The genome of the soybean aphid Biotype 1, its phylome, world population structure and adaptation to the North American continent.</title>
        <authorList>
            <person name="Giordano R."/>
            <person name="Donthu R.K."/>
            <person name="Hernandez A.G."/>
            <person name="Wright C.L."/>
            <person name="Zimin A.V."/>
        </authorList>
    </citation>
    <scope>NUCLEOTIDE SEQUENCE [LARGE SCALE GENOMIC DNA]</scope>
    <source>
        <tissue evidence="7">Whole aphids</tissue>
    </source>
</reference>
<evidence type="ECO:0000256" key="5">
    <source>
        <dbReference type="SAM" id="Coils"/>
    </source>
</evidence>
<evidence type="ECO:0000256" key="1">
    <source>
        <dbReference type="ARBA" id="ARBA00012346"/>
    </source>
</evidence>
<evidence type="ECO:0000313" key="7">
    <source>
        <dbReference type="EMBL" id="KAE9544218.1"/>
    </source>
</evidence>
<sequence length="818" mass="95821">MNKFTYFAYGSNLLAERIHIQNPTAVRIGMGKLNAHRLDFNEFSNFWEGCPSTVVPDPKEHVWGALWQLNSSDLSNLDRQEGVDINMYLPFEVNIETPNGDNVLSRCYKLVNQPLVKQIPLPPNRRPSKAYLETILLGANETGLPSDYLQFLIEILDNGHDGPKMPWSKREPSSKIILATDFRSVLMKTYVSLSSYDWNPISIIFQDDTKHKKAIYKIDSCHEKIINQTTDVCNKPSYHTVCYKPIVDRNLLTHSDYLKMLSTPRGFKWTDMPSNYKKEYSSHRFRKRENEKYNVYGQQKMSHEKRYSTLNKTMNNQRKMNDNLNLSNKNDKSKNDRFKNDKSKNIQNKQKKFSQNINKYGMGDDLKNKHDSLIHKDQDTSSERLGKIKDQQEADSFMKKKKKLWLQAEKKRKKREEEENKFKLSIQAKQKKKEELKKIMEEKIKMKLKRNQILEEQRKQKIENEKEEIAKAKLIAKKKKLEENEKEAERLRRLEALKQEAKRIEEEEEAWRKQINNEFAQKMGYPMNLNIVKKKNEYSLCNNAKKKLIRYTDKLLKEIKQNNEVFDSGNLMKQIIERELNKIEKKKVKHKSRVQVCEPCDKKKNMIMIKTKEKKDLSKEILFKKYYARNNNIIDSKNKRINRLSEKPKNMLKCKIPDVHCYKFQFLLDVGATLDNTNNRMNKFTMFFSTNININRHHFVDQTNSLSIEFTHGTAKRDSCPSGYTTRSVTKTESGLTQINAANGTCSGCCVQTLRIVLHTSSKHKGEKYFYKVQTGLILITKHTFFFTTAPERQERPFSSTCSLAKTVSSTGSQLTSA</sequence>
<feature type="binding site" evidence="4">
    <location>
        <position position="131"/>
    </location>
    <ligand>
        <name>substrate</name>
    </ligand>
</feature>
<evidence type="ECO:0000256" key="6">
    <source>
        <dbReference type="SAM" id="MobiDB-lite"/>
    </source>
</evidence>
<dbReference type="Pfam" id="PF13772">
    <property type="entry name" value="AIG2_2"/>
    <property type="match status" value="1"/>
</dbReference>
<dbReference type="InterPro" id="IPR013024">
    <property type="entry name" value="GGCT-like"/>
</dbReference>
<dbReference type="InterPro" id="IPR036568">
    <property type="entry name" value="GGCT-like_sf"/>
</dbReference>
<feature type="region of interest" description="Disordered" evidence="6">
    <location>
        <begin position="314"/>
        <end position="369"/>
    </location>
</feature>
<name>A0A6G0U526_APHGL</name>
<organism evidence="7 8">
    <name type="scientific">Aphis glycines</name>
    <name type="common">Soybean aphid</name>
    <dbReference type="NCBI Taxonomy" id="307491"/>
    <lineage>
        <taxon>Eukaryota</taxon>
        <taxon>Metazoa</taxon>
        <taxon>Ecdysozoa</taxon>
        <taxon>Arthropoda</taxon>
        <taxon>Hexapoda</taxon>
        <taxon>Insecta</taxon>
        <taxon>Pterygota</taxon>
        <taxon>Neoptera</taxon>
        <taxon>Paraneoptera</taxon>
        <taxon>Hemiptera</taxon>
        <taxon>Sternorrhyncha</taxon>
        <taxon>Aphidomorpha</taxon>
        <taxon>Aphidoidea</taxon>
        <taxon>Aphididae</taxon>
        <taxon>Aphidini</taxon>
        <taxon>Aphis</taxon>
        <taxon>Aphis</taxon>
    </lineage>
</organism>
<dbReference type="PANTHER" id="PTHR12935:SF0">
    <property type="entry name" value="GAMMA-GLUTAMYLCYCLOTRANSFERASE"/>
    <property type="match status" value="1"/>
</dbReference>
<feature type="binding site" evidence="4">
    <location>
        <begin position="6"/>
        <end position="11"/>
    </location>
    <ligand>
        <name>substrate</name>
    </ligand>
</feature>
<dbReference type="AlphaFoldDB" id="A0A6G0U526"/>
<dbReference type="Proteomes" id="UP000475862">
    <property type="component" value="Unassembled WGS sequence"/>
</dbReference>
<proteinExistence type="predicted"/>
<dbReference type="InterPro" id="IPR017939">
    <property type="entry name" value="G-Glutamylcylcotransferase"/>
</dbReference>
<evidence type="ECO:0000256" key="2">
    <source>
        <dbReference type="ARBA" id="ARBA00023239"/>
    </source>
</evidence>
<evidence type="ECO:0000313" key="8">
    <source>
        <dbReference type="Proteomes" id="UP000475862"/>
    </source>
</evidence>
<comment type="caution">
    <text evidence="7">The sequence shown here is derived from an EMBL/GenBank/DDBJ whole genome shotgun (WGS) entry which is preliminary data.</text>
</comment>
<feature type="active site" description="Proton acceptor" evidence="3">
    <location>
        <position position="81"/>
    </location>
</feature>
<keyword evidence="8" id="KW-1185">Reference proteome</keyword>
<dbReference type="OrthoDB" id="6621550at2759"/>
<dbReference type="PANTHER" id="PTHR12935">
    <property type="entry name" value="GAMMA-GLUTAMYLCYCLOTRANSFERASE"/>
    <property type="match status" value="1"/>
</dbReference>
<protein>
    <recommendedName>
        <fullName evidence="1">gamma-glutamylcyclotransferase</fullName>
        <ecNumber evidence="1">4.3.2.9</ecNumber>
    </recommendedName>
</protein>
<dbReference type="CDD" id="cd06661">
    <property type="entry name" value="GGCT_like"/>
    <property type="match status" value="1"/>
</dbReference>
<dbReference type="SUPFAM" id="SSF110857">
    <property type="entry name" value="Gamma-glutamyl cyclotransferase-like"/>
    <property type="match status" value="1"/>
</dbReference>
<evidence type="ECO:0000256" key="4">
    <source>
        <dbReference type="PIRSR" id="PIRSR617939-2"/>
    </source>
</evidence>
<feature type="coiled-coil region" evidence="5">
    <location>
        <begin position="414"/>
        <end position="521"/>
    </location>
</feature>